<evidence type="ECO:0000313" key="2">
    <source>
        <dbReference type="Proteomes" id="UP000664771"/>
    </source>
</evidence>
<comment type="caution">
    <text evidence="1">The sequence shown here is derived from an EMBL/GenBank/DDBJ whole genome shotgun (WGS) entry which is preliminary data.</text>
</comment>
<keyword evidence="2" id="KW-1185">Reference proteome</keyword>
<dbReference type="RefSeq" id="WP_207882519.1">
    <property type="nucleotide sequence ID" value="NZ_JAFVMF010000017.1"/>
</dbReference>
<reference evidence="1 2" key="1">
    <citation type="submission" date="2021-03" db="EMBL/GenBank/DDBJ databases">
        <title>The complete genome sequence of Acetobacter sacchari TBRC 11175.</title>
        <authorList>
            <person name="Charoenyingcharoen P."/>
            <person name="Yukphan P."/>
        </authorList>
    </citation>
    <scope>NUCLEOTIDE SEQUENCE [LARGE SCALE GENOMIC DNA]</scope>
    <source>
        <strain evidence="1 2">TBRC 11175</strain>
    </source>
</reference>
<accession>A0ABS3LYN1</accession>
<dbReference type="Proteomes" id="UP000664771">
    <property type="component" value="Unassembled WGS sequence"/>
</dbReference>
<evidence type="ECO:0008006" key="3">
    <source>
        <dbReference type="Google" id="ProtNLM"/>
    </source>
</evidence>
<sequence length="109" mass="12392">MGNSALVELGKISNLEMVWEDFWRRTRGKTTPGVDDVSPALFREQKSSRLQSIHRDLRNGYQFSALRGVAVPKTDPSKLRLICVPTIADRIVQRAMLKVLEPVWKIGLM</sequence>
<gene>
    <name evidence="1" type="ORF">J2D73_14665</name>
</gene>
<evidence type="ECO:0000313" key="1">
    <source>
        <dbReference type="EMBL" id="MBO1361029.1"/>
    </source>
</evidence>
<proteinExistence type="predicted"/>
<organism evidence="1 2">
    <name type="scientific">Acetobacter sacchari</name>
    <dbReference type="NCBI Taxonomy" id="2661687"/>
    <lineage>
        <taxon>Bacteria</taxon>
        <taxon>Pseudomonadati</taxon>
        <taxon>Pseudomonadota</taxon>
        <taxon>Alphaproteobacteria</taxon>
        <taxon>Acetobacterales</taxon>
        <taxon>Acetobacteraceae</taxon>
        <taxon>Acetobacter</taxon>
    </lineage>
</organism>
<name>A0ABS3LYN1_9PROT</name>
<dbReference type="InterPro" id="IPR043502">
    <property type="entry name" value="DNA/RNA_pol_sf"/>
</dbReference>
<protein>
    <recommendedName>
        <fullName evidence="3">RNA-directed DNA polymerase</fullName>
    </recommendedName>
</protein>
<dbReference type="EMBL" id="JAFVMF010000017">
    <property type="protein sequence ID" value="MBO1361029.1"/>
    <property type="molecule type" value="Genomic_DNA"/>
</dbReference>
<dbReference type="SUPFAM" id="SSF56672">
    <property type="entry name" value="DNA/RNA polymerases"/>
    <property type="match status" value="1"/>
</dbReference>